<dbReference type="AlphaFoldDB" id="A0AA88D917"/>
<evidence type="ECO:0000256" key="1">
    <source>
        <dbReference type="SAM" id="MobiDB-lite"/>
    </source>
</evidence>
<reference evidence="2" key="1">
    <citation type="submission" date="2023-07" db="EMBL/GenBank/DDBJ databases">
        <title>draft genome sequence of fig (Ficus carica).</title>
        <authorList>
            <person name="Takahashi T."/>
            <person name="Nishimura K."/>
        </authorList>
    </citation>
    <scope>NUCLEOTIDE SEQUENCE</scope>
</reference>
<dbReference type="EMBL" id="BTGU01000022">
    <property type="protein sequence ID" value="GMN46347.1"/>
    <property type="molecule type" value="Genomic_DNA"/>
</dbReference>
<gene>
    <name evidence="2" type="ORF">TIFTF001_015537</name>
</gene>
<dbReference type="Proteomes" id="UP001187192">
    <property type="component" value="Unassembled WGS sequence"/>
</dbReference>
<organism evidence="2 3">
    <name type="scientific">Ficus carica</name>
    <name type="common">Common fig</name>
    <dbReference type="NCBI Taxonomy" id="3494"/>
    <lineage>
        <taxon>Eukaryota</taxon>
        <taxon>Viridiplantae</taxon>
        <taxon>Streptophyta</taxon>
        <taxon>Embryophyta</taxon>
        <taxon>Tracheophyta</taxon>
        <taxon>Spermatophyta</taxon>
        <taxon>Magnoliopsida</taxon>
        <taxon>eudicotyledons</taxon>
        <taxon>Gunneridae</taxon>
        <taxon>Pentapetalae</taxon>
        <taxon>rosids</taxon>
        <taxon>fabids</taxon>
        <taxon>Rosales</taxon>
        <taxon>Moraceae</taxon>
        <taxon>Ficeae</taxon>
        <taxon>Ficus</taxon>
    </lineage>
</organism>
<keyword evidence="3" id="KW-1185">Reference proteome</keyword>
<evidence type="ECO:0000313" key="2">
    <source>
        <dbReference type="EMBL" id="GMN46347.1"/>
    </source>
</evidence>
<sequence>MTIYPPSHSHRRPLLPTTTPPYPLTPSPNDATVTLRSLSFSCHPHRRPPFSLLLLTTPPTPPLPSPPSKAIALPSQSYSRCRHTLFLARSSRKRCDSFASEKSKVTLLLNFLFS</sequence>
<protein>
    <submittedName>
        <fullName evidence="2">Uncharacterized protein</fullName>
    </submittedName>
</protein>
<evidence type="ECO:0000313" key="3">
    <source>
        <dbReference type="Proteomes" id="UP001187192"/>
    </source>
</evidence>
<accession>A0AA88D917</accession>
<proteinExistence type="predicted"/>
<comment type="caution">
    <text evidence="2">The sequence shown here is derived from an EMBL/GenBank/DDBJ whole genome shotgun (WGS) entry which is preliminary data.</text>
</comment>
<name>A0AA88D917_FICCA</name>
<feature type="region of interest" description="Disordered" evidence="1">
    <location>
        <begin position="1"/>
        <end position="27"/>
    </location>
</feature>